<organism evidence="9 10">
    <name type="scientific">Neorhizobium galegae bv. officinalis bv. officinalis str. HAMBI 1141</name>
    <dbReference type="NCBI Taxonomy" id="1028801"/>
    <lineage>
        <taxon>Bacteria</taxon>
        <taxon>Pseudomonadati</taxon>
        <taxon>Pseudomonadota</taxon>
        <taxon>Alphaproteobacteria</taxon>
        <taxon>Hyphomicrobiales</taxon>
        <taxon>Rhizobiaceae</taxon>
        <taxon>Rhizobium/Agrobacterium group</taxon>
        <taxon>Neorhizobium</taxon>
    </lineage>
</organism>
<dbReference type="SMART" id="SM00382">
    <property type="entry name" value="AAA"/>
    <property type="match status" value="1"/>
</dbReference>
<dbReference type="KEGG" id="ngl:RG1141_PA06590"/>
<dbReference type="PATRIC" id="fig|1028801.3.peg.5261"/>
<dbReference type="NCBIfam" id="TIGR01727">
    <property type="entry name" value="oligo_HPY"/>
    <property type="match status" value="1"/>
</dbReference>
<evidence type="ECO:0000256" key="5">
    <source>
        <dbReference type="ARBA" id="ARBA00022741"/>
    </source>
</evidence>
<dbReference type="InterPro" id="IPR027417">
    <property type="entry name" value="P-loop_NTPase"/>
</dbReference>
<dbReference type="InterPro" id="IPR050388">
    <property type="entry name" value="ABC_Ni/Peptide_Import"/>
</dbReference>
<protein>
    <submittedName>
        <fullName evidence="9">Oligopeptide transport ATP-binding protein OppD</fullName>
    </submittedName>
</protein>
<feature type="domain" description="ABC transporter" evidence="8">
    <location>
        <begin position="5"/>
        <end position="256"/>
    </location>
</feature>
<geneLocation type="plasmid" evidence="10">
    <name>II</name>
</geneLocation>
<keyword evidence="9" id="KW-0614">Plasmid</keyword>
<gene>
    <name evidence="9" type="primary">oppD</name>
    <name evidence="9" type="ORF">RG1141_PA06590</name>
</gene>
<dbReference type="GO" id="GO:0005524">
    <property type="term" value="F:ATP binding"/>
    <property type="evidence" value="ECO:0007669"/>
    <property type="project" value="UniProtKB-KW"/>
</dbReference>
<name>A0A068THF0_NEOGA</name>
<dbReference type="EMBL" id="HG938356">
    <property type="protein sequence ID" value="CDN57491.1"/>
    <property type="molecule type" value="Genomic_DNA"/>
</dbReference>
<reference evidence="10" key="1">
    <citation type="journal article" date="2014" name="BMC Genomics">
        <title>Genome sequencing of two Neorhizobium galegae strains reveals a noeT gene responsible for the unusual acetylation of the nodulation factors.</title>
        <authorList>
            <person name="Osterman J."/>
            <person name="Marsh J."/>
            <person name="Laine P.K."/>
            <person name="Zeng Z."/>
            <person name="Alatalo E."/>
            <person name="Sullivan J.T."/>
            <person name="Young J.P."/>
            <person name="Thomas-Oates J."/>
            <person name="Paulin L."/>
            <person name="Lindstrom K."/>
        </authorList>
    </citation>
    <scope>NUCLEOTIDE SEQUENCE [LARGE SCALE GENOMIC DNA]</scope>
    <source>
        <strain evidence="10">HAMBI 1141</strain>
        <plasmid evidence="10">II</plasmid>
    </source>
</reference>
<evidence type="ECO:0000256" key="2">
    <source>
        <dbReference type="ARBA" id="ARBA00005417"/>
    </source>
</evidence>
<dbReference type="PROSITE" id="PS00211">
    <property type="entry name" value="ABC_TRANSPORTER_1"/>
    <property type="match status" value="1"/>
</dbReference>
<dbReference type="GO" id="GO:0015833">
    <property type="term" value="P:peptide transport"/>
    <property type="evidence" value="ECO:0007669"/>
    <property type="project" value="InterPro"/>
</dbReference>
<dbReference type="FunFam" id="3.40.50.300:FF:000016">
    <property type="entry name" value="Oligopeptide ABC transporter ATP-binding component"/>
    <property type="match status" value="1"/>
</dbReference>
<comment type="similarity">
    <text evidence="2">Belongs to the ABC transporter superfamily.</text>
</comment>
<keyword evidence="7" id="KW-0472">Membrane</keyword>
<dbReference type="Pfam" id="PF00005">
    <property type="entry name" value="ABC_tran"/>
    <property type="match status" value="1"/>
</dbReference>
<comment type="subcellular location">
    <subcellularLocation>
        <location evidence="1">Cell inner membrane</location>
        <topology evidence="1">Peripheral membrane protein</topology>
    </subcellularLocation>
</comment>
<dbReference type="SUPFAM" id="SSF52540">
    <property type="entry name" value="P-loop containing nucleoside triphosphate hydrolases"/>
    <property type="match status" value="1"/>
</dbReference>
<dbReference type="InterPro" id="IPR003439">
    <property type="entry name" value="ABC_transporter-like_ATP-bd"/>
</dbReference>
<dbReference type="eggNOG" id="COG0444">
    <property type="taxonomic scope" value="Bacteria"/>
</dbReference>
<dbReference type="PANTHER" id="PTHR43297">
    <property type="entry name" value="OLIGOPEPTIDE TRANSPORT ATP-BINDING PROTEIN APPD"/>
    <property type="match status" value="1"/>
</dbReference>
<keyword evidence="3" id="KW-0813">Transport</keyword>
<accession>A0A068THF0</accession>
<evidence type="ECO:0000256" key="3">
    <source>
        <dbReference type="ARBA" id="ARBA00022448"/>
    </source>
</evidence>
<evidence type="ECO:0000256" key="7">
    <source>
        <dbReference type="ARBA" id="ARBA00023136"/>
    </source>
</evidence>
<evidence type="ECO:0000256" key="1">
    <source>
        <dbReference type="ARBA" id="ARBA00004417"/>
    </source>
</evidence>
<dbReference type="RefSeq" id="WP_040124636.1">
    <property type="nucleotide sequence ID" value="NZ_HG938356.1"/>
</dbReference>
<dbReference type="AlphaFoldDB" id="A0A068THF0"/>
<keyword evidence="6 9" id="KW-0067">ATP-binding</keyword>
<evidence type="ECO:0000259" key="8">
    <source>
        <dbReference type="PROSITE" id="PS50893"/>
    </source>
</evidence>
<dbReference type="GO" id="GO:0055085">
    <property type="term" value="P:transmembrane transport"/>
    <property type="evidence" value="ECO:0007669"/>
    <property type="project" value="UniProtKB-ARBA"/>
</dbReference>
<evidence type="ECO:0000313" key="10">
    <source>
        <dbReference type="Proteomes" id="UP000028186"/>
    </source>
</evidence>
<dbReference type="GO" id="GO:0005886">
    <property type="term" value="C:plasma membrane"/>
    <property type="evidence" value="ECO:0007669"/>
    <property type="project" value="UniProtKB-SubCell"/>
</dbReference>
<keyword evidence="4" id="KW-1003">Cell membrane</keyword>
<dbReference type="InterPro" id="IPR003593">
    <property type="entry name" value="AAA+_ATPase"/>
</dbReference>
<evidence type="ECO:0000256" key="6">
    <source>
        <dbReference type="ARBA" id="ARBA00022840"/>
    </source>
</evidence>
<dbReference type="GO" id="GO:0016887">
    <property type="term" value="F:ATP hydrolysis activity"/>
    <property type="evidence" value="ECO:0007669"/>
    <property type="project" value="InterPro"/>
</dbReference>
<proteinExistence type="inferred from homology"/>
<dbReference type="InterPro" id="IPR017871">
    <property type="entry name" value="ABC_transporter-like_CS"/>
</dbReference>
<keyword evidence="5" id="KW-0547">Nucleotide-binding</keyword>
<dbReference type="PROSITE" id="PS50893">
    <property type="entry name" value="ABC_TRANSPORTER_2"/>
    <property type="match status" value="1"/>
</dbReference>
<dbReference type="InterPro" id="IPR013563">
    <property type="entry name" value="Oligopep_ABC_C"/>
</dbReference>
<dbReference type="HOGENOM" id="CLU_000604_1_23_5"/>
<sequence length="336" mass="36729">MAPLLEVRNLTVAFDTPAGTVHAVNDVSYSLEEGETLGIVGESGSGKSVHALSMVGLIATPPGRIVRGEVLFNGRDLLALSQRELFEVRGKEIGFVFQDPMTSLNPVLTIERQIAEPLRRHFGMSVSQARRRVVELLELVGIPDAARRARQYPHEFSGGMRQRVMIAIGISCNPKLLIADEATTALDVTVQAQILDLVRDLKKKIGTTVIWITHDMGVVAGLADTVQVMYGGRIMERGPVRAVFHDPRNAYTWGLLKSLPHGGRRGVTRLYQIPGNPPDLTKEPIGDPFAPRNPFATERCRIETPPLGEVEGSVAGHRAAAWYDLRAEIAATQVQP</sequence>
<dbReference type="Gene3D" id="3.40.50.300">
    <property type="entry name" value="P-loop containing nucleotide triphosphate hydrolases"/>
    <property type="match status" value="1"/>
</dbReference>
<evidence type="ECO:0000313" key="9">
    <source>
        <dbReference type="EMBL" id="CDN57491.1"/>
    </source>
</evidence>
<dbReference type="Proteomes" id="UP000028186">
    <property type="component" value="Plasmid pHAMBI1141a"/>
</dbReference>
<evidence type="ECO:0000256" key="4">
    <source>
        <dbReference type="ARBA" id="ARBA00022475"/>
    </source>
</evidence>
<dbReference type="CDD" id="cd03257">
    <property type="entry name" value="ABC_NikE_OppD_transporters"/>
    <property type="match status" value="1"/>
</dbReference>
<dbReference type="PANTHER" id="PTHR43297:SF2">
    <property type="entry name" value="DIPEPTIDE TRANSPORT ATP-BINDING PROTEIN DPPD"/>
    <property type="match status" value="1"/>
</dbReference>
<dbReference type="Pfam" id="PF08352">
    <property type="entry name" value="oligo_HPY"/>
    <property type="match status" value="1"/>
</dbReference>